<dbReference type="InterPro" id="IPR046096">
    <property type="entry name" value="DUF6114"/>
</dbReference>
<keyword evidence="1" id="KW-0812">Transmembrane</keyword>
<accession>A0ABN8KSD9</accession>
<evidence type="ECO:0000313" key="2">
    <source>
        <dbReference type="EMBL" id="CAH2715504.1"/>
    </source>
</evidence>
<keyword evidence="1" id="KW-1133">Transmembrane helix</keyword>
<gene>
    <name evidence="2" type="ORF">BACCIP111895_02688</name>
</gene>
<protein>
    <submittedName>
        <fullName evidence="2">Uncharacterized protein</fullName>
    </submittedName>
</protein>
<feature type="transmembrane region" description="Helical" evidence="1">
    <location>
        <begin position="20"/>
        <end position="38"/>
    </location>
</feature>
<keyword evidence="3" id="KW-1185">Reference proteome</keyword>
<dbReference type="RefSeq" id="WP_248735786.1">
    <property type="nucleotide sequence ID" value="NZ_CALBWS010000017.1"/>
</dbReference>
<feature type="transmembrane region" description="Helical" evidence="1">
    <location>
        <begin position="74"/>
        <end position="91"/>
    </location>
</feature>
<sequence>MNSTYSKRERFKNWRARRPFSGATLCILSGLIILWVPAKLYEVAAAPGSILFVGFFLGGLTLLMGVLSYIMPRLSTLLGVLAIFSSVLSIMGALGGFLIGTILGIIGGSLLIAWKPEMGTNDSIKQPNQDHFAEKEVASGKEVLPE</sequence>
<evidence type="ECO:0000256" key="1">
    <source>
        <dbReference type="SAM" id="Phobius"/>
    </source>
</evidence>
<evidence type="ECO:0000313" key="3">
    <source>
        <dbReference type="Proteomes" id="UP000838308"/>
    </source>
</evidence>
<reference evidence="2" key="1">
    <citation type="submission" date="2022-04" db="EMBL/GenBank/DDBJ databases">
        <authorList>
            <person name="Criscuolo A."/>
        </authorList>
    </citation>
    <scope>NUCLEOTIDE SEQUENCE</scope>
    <source>
        <strain evidence="2">CIP111895</strain>
    </source>
</reference>
<dbReference type="Pfam" id="PF19609">
    <property type="entry name" value="DUF6114"/>
    <property type="match status" value="1"/>
</dbReference>
<comment type="caution">
    <text evidence="2">The sequence shown here is derived from an EMBL/GenBank/DDBJ whole genome shotgun (WGS) entry which is preliminary data.</text>
</comment>
<organism evidence="2 3">
    <name type="scientific">Neobacillus rhizosphaerae</name>
    <dbReference type="NCBI Taxonomy" id="2880965"/>
    <lineage>
        <taxon>Bacteria</taxon>
        <taxon>Bacillati</taxon>
        <taxon>Bacillota</taxon>
        <taxon>Bacilli</taxon>
        <taxon>Bacillales</taxon>
        <taxon>Bacillaceae</taxon>
        <taxon>Neobacillus</taxon>
    </lineage>
</organism>
<name>A0ABN8KSD9_9BACI</name>
<proteinExistence type="predicted"/>
<dbReference type="Proteomes" id="UP000838308">
    <property type="component" value="Unassembled WGS sequence"/>
</dbReference>
<dbReference type="EMBL" id="CALBWS010000017">
    <property type="protein sequence ID" value="CAH2715504.1"/>
    <property type="molecule type" value="Genomic_DNA"/>
</dbReference>
<keyword evidence="1" id="KW-0472">Membrane</keyword>
<feature type="transmembrane region" description="Helical" evidence="1">
    <location>
        <begin position="44"/>
        <end position="67"/>
    </location>
</feature>